<dbReference type="Gene3D" id="3.40.50.720">
    <property type="entry name" value="NAD(P)-binding Rossmann-like Domain"/>
    <property type="match status" value="1"/>
</dbReference>
<dbReference type="AlphaFoldDB" id="A0A178MJ10"/>
<comment type="subcellular location">
    <subcellularLocation>
        <location evidence="4">Cytoplasm</location>
    </subcellularLocation>
</comment>
<evidence type="ECO:0000256" key="6">
    <source>
        <dbReference type="PIRSR" id="PIRSR000193-1"/>
    </source>
</evidence>
<dbReference type="PANTHER" id="PTHR11645">
    <property type="entry name" value="PYRROLINE-5-CARBOXYLATE REDUCTASE"/>
    <property type="match status" value="1"/>
</dbReference>
<dbReference type="STRING" id="1285242.A6A04_05170"/>
<evidence type="ECO:0000259" key="7">
    <source>
        <dbReference type="Pfam" id="PF03807"/>
    </source>
</evidence>
<evidence type="ECO:0000313" key="10">
    <source>
        <dbReference type="Proteomes" id="UP000078428"/>
    </source>
</evidence>
<dbReference type="InterPro" id="IPR028939">
    <property type="entry name" value="P5C_Rdtase_cat_N"/>
</dbReference>
<dbReference type="SUPFAM" id="SSF51735">
    <property type="entry name" value="NAD(P)-binding Rossmann-fold domains"/>
    <property type="match status" value="1"/>
</dbReference>
<feature type="domain" description="Pyrroline-5-carboxylate reductase catalytic N-terminal" evidence="7">
    <location>
        <begin position="3"/>
        <end position="90"/>
    </location>
</feature>
<dbReference type="Gene3D" id="1.10.3730.10">
    <property type="entry name" value="ProC C-terminal domain-like"/>
    <property type="match status" value="1"/>
</dbReference>
<dbReference type="SUPFAM" id="SSF48179">
    <property type="entry name" value="6-phosphogluconate dehydrogenase C-terminal domain-like"/>
    <property type="match status" value="1"/>
</dbReference>
<dbReference type="OrthoDB" id="9805754at2"/>
<dbReference type="GO" id="GO:0005737">
    <property type="term" value="C:cytoplasm"/>
    <property type="evidence" value="ECO:0007669"/>
    <property type="project" value="UniProtKB-SubCell"/>
</dbReference>
<reference evidence="9 10" key="1">
    <citation type="submission" date="2016-04" db="EMBL/GenBank/DDBJ databases">
        <title>Draft genome sequence of freshwater magnetotactic bacteria Magnetospirillum marisnigri SP-1 and Magnetospirillum moscoviense BB-1.</title>
        <authorList>
            <person name="Koziaeva V."/>
            <person name="Dziuba M.V."/>
            <person name="Ivanov T.M."/>
            <person name="Kuznetsov B."/>
            <person name="Grouzdev D.S."/>
        </authorList>
    </citation>
    <scope>NUCLEOTIDE SEQUENCE [LARGE SCALE GENOMIC DNA]</scope>
    <source>
        <strain evidence="9 10">SP-1</strain>
    </source>
</reference>
<evidence type="ECO:0000259" key="8">
    <source>
        <dbReference type="Pfam" id="PF14748"/>
    </source>
</evidence>
<dbReference type="FunFam" id="1.10.3730.10:FF:000001">
    <property type="entry name" value="Pyrroline-5-carboxylate reductase"/>
    <property type="match status" value="1"/>
</dbReference>
<dbReference type="Pfam" id="PF14748">
    <property type="entry name" value="P5CR_dimer"/>
    <property type="match status" value="1"/>
</dbReference>
<evidence type="ECO:0000256" key="2">
    <source>
        <dbReference type="ARBA" id="ARBA00022857"/>
    </source>
</evidence>
<dbReference type="EC" id="1.5.1.2" evidence="4 5"/>
<dbReference type="InterPro" id="IPR008927">
    <property type="entry name" value="6-PGluconate_DH-like_C_sf"/>
</dbReference>
<feature type="domain" description="Pyrroline-5-carboxylate reductase dimerisation" evidence="8">
    <location>
        <begin position="154"/>
        <end position="260"/>
    </location>
</feature>
<comment type="similarity">
    <text evidence="1 4">Belongs to the pyrroline-5-carboxylate reductase family.</text>
</comment>
<dbReference type="EMBL" id="LWQT01000077">
    <property type="protein sequence ID" value="OAN48147.1"/>
    <property type="molecule type" value="Genomic_DNA"/>
</dbReference>
<dbReference type="InterPro" id="IPR029036">
    <property type="entry name" value="P5CR_dimer"/>
</dbReference>
<keyword evidence="4" id="KW-0641">Proline biosynthesis</keyword>
<dbReference type="RefSeq" id="WP_068494404.1">
    <property type="nucleotide sequence ID" value="NZ_LWQT01000077.1"/>
</dbReference>
<dbReference type="Proteomes" id="UP000078428">
    <property type="component" value="Unassembled WGS sequence"/>
</dbReference>
<keyword evidence="3 4" id="KW-0560">Oxidoreductase</keyword>
<sequence>MTKILLVGCGKMGSALLSGWLDQGIAAADMVVVEPALPALGVAVMADQAAIPAGFNPDVVVLAVKPQVMAQVLPPYARFQGAVFLSIAAGKPIDFFRTHLGPSAAIIRAMPNTPAAVRRGITVCCAGSGIGDAQRLLAETLLSAVGEVGWIEDESLMDAVTAVSGSGPAYLFLLAEVMAQAGVAQGLPEDLAVRLARATVAGSGELLRQSSESAAQLRQNVTSPGGTTAAALGVLMADSNGLPGLMNQAVEAAVRRGRELAG</sequence>
<evidence type="ECO:0000256" key="5">
    <source>
        <dbReference type="NCBIfam" id="TIGR00112"/>
    </source>
</evidence>
<comment type="catalytic activity">
    <reaction evidence="4">
        <text>L-proline + NAD(+) = (S)-1-pyrroline-5-carboxylate + NADH + 2 H(+)</text>
        <dbReference type="Rhea" id="RHEA:14105"/>
        <dbReference type="ChEBI" id="CHEBI:15378"/>
        <dbReference type="ChEBI" id="CHEBI:17388"/>
        <dbReference type="ChEBI" id="CHEBI:57540"/>
        <dbReference type="ChEBI" id="CHEBI:57945"/>
        <dbReference type="ChEBI" id="CHEBI:60039"/>
        <dbReference type="EC" id="1.5.1.2"/>
    </reaction>
</comment>
<dbReference type="PANTHER" id="PTHR11645:SF0">
    <property type="entry name" value="PYRROLINE-5-CARBOXYLATE REDUCTASE 3"/>
    <property type="match status" value="1"/>
</dbReference>
<keyword evidence="4" id="KW-0028">Amino-acid biosynthesis</keyword>
<dbReference type="NCBIfam" id="TIGR00112">
    <property type="entry name" value="proC"/>
    <property type="match status" value="1"/>
</dbReference>
<keyword evidence="10" id="KW-1185">Reference proteome</keyword>
<dbReference type="InterPro" id="IPR000304">
    <property type="entry name" value="Pyrroline-COOH_reductase"/>
</dbReference>
<dbReference type="InterPro" id="IPR036291">
    <property type="entry name" value="NAD(P)-bd_dom_sf"/>
</dbReference>
<keyword evidence="4" id="KW-0963">Cytoplasm</keyword>
<gene>
    <name evidence="4" type="primary">proC</name>
    <name evidence="9" type="ORF">A6A04_05170</name>
</gene>
<feature type="binding site" evidence="6">
    <location>
        <begin position="63"/>
        <end position="66"/>
    </location>
    <ligand>
        <name>NADP(+)</name>
        <dbReference type="ChEBI" id="CHEBI:58349"/>
    </ligand>
</feature>
<evidence type="ECO:0000313" key="9">
    <source>
        <dbReference type="EMBL" id="OAN48147.1"/>
    </source>
</evidence>
<comment type="pathway">
    <text evidence="4">Amino-acid biosynthesis; L-proline biosynthesis; L-proline from L-glutamate 5-semialdehyde: step 1/1.</text>
</comment>
<comment type="function">
    <text evidence="4">Catalyzes the reduction of 1-pyrroline-5-carboxylate (PCA) to L-proline.</text>
</comment>
<comment type="caution">
    <text evidence="9">The sequence shown here is derived from an EMBL/GenBank/DDBJ whole genome shotgun (WGS) entry which is preliminary data.</text>
</comment>
<name>A0A178MJ10_9PROT</name>
<dbReference type="PIRSF" id="PIRSF000193">
    <property type="entry name" value="Pyrrol-5-carb_rd"/>
    <property type="match status" value="1"/>
</dbReference>
<dbReference type="GO" id="GO:0055129">
    <property type="term" value="P:L-proline biosynthetic process"/>
    <property type="evidence" value="ECO:0007669"/>
    <property type="project" value="UniProtKB-UniRule"/>
</dbReference>
<dbReference type="HAMAP" id="MF_01925">
    <property type="entry name" value="P5C_reductase"/>
    <property type="match status" value="1"/>
</dbReference>
<proteinExistence type="inferred from homology"/>
<keyword evidence="2 4" id="KW-0521">NADP</keyword>
<protein>
    <recommendedName>
        <fullName evidence="4 5">Pyrroline-5-carboxylate reductase</fullName>
        <shortName evidence="4">P5C reductase</shortName>
        <shortName evidence="4">P5CR</shortName>
        <ecNumber evidence="4 5">1.5.1.2</ecNumber>
    </recommendedName>
    <alternativeName>
        <fullName evidence="4">PCA reductase</fullName>
    </alternativeName>
</protein>
<dbReference type="Pfam" id="PF03807">
    <property type="entry name" value="F420_oxidored"/>
    <property type="match status" value="1"/>
</dbReference>
<evidence type="ECO:0000256" key="4">
    <source>
        <dbReference type="HAMAP-Rule" id="MF_01925"/>
    </source>
</evidence>
<comment type="catalytic activity">
    <reaction evidence="4">
        <text>L-proline + NADP(+) = (S)-1-pyrroline-5-carboxylate + NADPH + 2 H(+)</text>
        <dbReference type="Rhea" id="RHEA:14109"/>
        <dbReference type="ChEBI" id="CHEBI:15378"/>
        <dbReference type="ChEBI" id="CHEBI:17388"/>
        <dbReference type="ChEBI" id="CHEBI:57783"/>
        <dbReference type="ChEBI" id="CHEBI:58349"/>
        <dbReference type="ChEBI" id="CHEBI:60039"/>
        <dbReference type="EC" id="1.5.1.2"/>
    </reaction>
</comment>
<dbReference type="GO" id="GO:0004735">
    <property type="term" value="F:pyrroline-5-carboxylate reductase activity"/>
    <property type="evidence" value="ECO:0007669"/>
    <property type="project" value="UniProtKB-UniRule"/>
</dbReference>
<dbReference type="UniPathway" id="UPA00098">
    <property type="reaction ID" value="UER00361"/>
</dbReference>
<evidence type="ECO:0000256" key="3">
    <source>
        <dbReference type="ARBA" id="ARBA00023002"/>
    </source>
</evidence>
<organism evidence="9 10">
    <name type="scientific">Paramagnetospirillum marisnigri</name>
    <dbReference type="NCBI Taxonomy" id="1285242"/>
    <lineage>
        <taxon>Bacteria</taxon>
        <taxon>Pseudomonadati</taxon>
        <taxon>Pseudomonadota</taxon>
        <taxon>Alphaproteobacteria</taxon>
        <taxon>Rhodospirillales</taxon>
        <taxon>Magnetospirillaceae</taxon>
        <taxon>Paramagnetospirillum</taxon>
    </lineage>
</organism>
<accession>A0A178MJ10</accession>
<evidence type="ECO:0000256" key="1">
    <source>
        <dbReference type="ARBA" id="ARBA00005525"/>
    </source>
</evidence>